<gene>
    <name evidence="1" type="ORF">L2E82_42614</name>
</gene>
<keyword evidence="2" id="KW-1185">Reference proteome</keyword>
<evidence type="ECO:0000313" key="2">
    <source>
        <dbReference type="Proteomes" id="UP001055811"/>
    </source>
</evidence>
<accession>A0ACB8ZMC1</accession>
<sequence length="188" mass="21820">MENDYISIRANPISFIRFIKSPMFLEKHVMQRAIRSNFQDFNRNNRVSRNTFKQKIRWKAPNAKRPRFIISGKLDLNLRDCGLLIKIGVLGKVTMASDVEGTSHRSIDNNIRELLARLQIGHLEAKHKALDTLVDDPSKNSSTSIELTPNFHMLYEVNVFEAWDFVENEMASYKTKIDNVDKEMVCTF</sequence>
<reference evidence="2" key="1">
    <citation type="journal article" date="2022" name="Mol. Ecol. Resour.">
        <title>The genomes of chicory, endive, great burdock and yacon provide insights into Asteraceae palaeo-polyploidization history and plant inulin production.</title>
        <authorList>
            <person name="Fan W."/>
            <person name="Wang S."/>
            <person name="Wang H."/>
            <person name="Wang A."/>
            <person name="Jiang F."/>
            <person name="Liu H."/>
            <person name="Zhao H."/>
            <person name="Xu D."/>
            <person name="Zhang Y."/>
        </authorList>
    </citation>
    <scope>NUCLEOTIDE SEQUENCE [LARGE SCALE GENOMIC DNA]</scope>
    <source>
        <strain evidence="2">cv. Punajuju</strain>
    </source>
</reference>
<proteinExistence type="predicted"/>
<comment type="caution">
    <text evidence="1">The sequence shown here is derived from an EMBL/GenBank/DDBJ whole genome shotgun (WGS) entry which is preliminary data.</text>
</comment>
<evidence type="ECO:0000313" key="1">
    <source>
        <dbReference type="EMBL" id="KAI3698788.1"/>
    </source>
</evidence>
<dbReference type="Proteomes" id="UP001055811">
    <property type="component" value="Linkage Group LG08"/>
</dbReference>
<dbReference type="EMBL" id="CM042016">
    <property type="protein sequence ID" value="KAI3698788.1"/>
    <property type="molecule type" value="Genomic_DNA"/>
</dbReference>
<organism evidence="1 2">
    <name type="scientific">Cichorium intybus</name>
    <name type="common">Chicory</name>
    <dbReference type="NCBI Taxonomy" id="13427"/>
    <lineage>
        <taxon>Eukaryota</taxon>
        <taxon>Viridiplantae</taxon>
        <taxon>Streptophyta</taxon>
        <taxon>Embryophyta</taxon>
        <taxon>Tracheophyta</taxon>
        <taxon>Spermatophyta</taxon>
        <taxon>Magnoliopsida</taxon>
        <taxon>eudicotyledons</taxon>
        <taxon>Gunneridae</taxon>
        <taxon>Pentapetalae</taxon>
        <taxon>asterids</taxon>
        <taxon>campanulids</taxon>
        <taxon>Asterales</taxon>
        <taxon>Asteraceae</taxon>
        <taxon>Cichorioideae</taxon>
        <taxon>Cichorieae</taxon>
        <taxon>Cichoriinae</taxon>
        <taxon>Cichorium</taxon>
    </lineage>
</organism>
<reference evidence="1 2" key="2">
    <citation type="journal article" date="2022" name="Mol. Ecol. Resour.">
        <title>The genomes of chicory, endive, great burdock and yacon provide insights into Asteraceae paleo-polyploidization history and plant inulin production.</title>
        <authorList>
            <person name="Fan W."/>
            <person name="Wang S."/>
            <person name="Wang H."/>
            <person name="Wang A."/>
            <person name="Jiang F."/>
            <person name="Liu H."/>
            <person name="Zhao H."/>
            <person name="Xu D."/>
            <person name="Zhang Y."/>
        </authorList>
    </citation>
    <scope>NUCLEOTIDE SEQUENCE [LARGE SCALE GENOMIC DNA]</scope>
    <source>
        <strain evidence="2">cv. Punajuju</strain>
        <tissue evidence="1">Leaves</tissue>
    </source>
</reference>
<protein>
    <submittedName>
        <fullName evidence="1">Uncharacterized protein</fullName>
    </submittedName>
</protein>
<name>A0ACB8ZMC1_CICIN</name>